<dbReference type="SUPFAM" id="SSF46689">
    <property type="entry name" value="Homeodomain-like"/>
    <property type="match status" value="1"/>
</dbReference>
<dbReference type="Pfam" id="PF00440">
    <property type="entry name" value="TetR_N"/>
    <property type="match status" value="1"/>
</dbReference>
<name>A0ABV9NZ60_9FLAO</name>
<evidence type="ECO:0000313" key="4">
    <source>
        <dbReference type="EMBL" id="MFC4738643.1"/>
    </source>
</evidence>
<gene>
    <name evidence="4" type="ORF">ACFO3U_01410</name>
</gene>
<keyword evidence="1 2" id="KW-0238">DNA-binding</keyword>
<comment type="caution">
    <text evidence="4">The sequence shown here is derived from an EMBL/GenBank/DDBJ whole genome shotgun (WGS) entry which is preliminary data.</text>
</comment>
<sequence length="199" mass="22969">MKDQILNKATEMFLTLGFKSVTMDDIASEMGISKKTIYQHFSNKDALVKATTTNLFETISCGIDEIILADKNPIEELFAIKEFVLKNLKDENTSPIYQLHKYYPRIHKSLMLKQFDKMGSCVVKNLEKGISLGLFRKDINKDYISRFYFSGMNSIKDVELFNPEVFSLKDLQAKYLEYHLRGICTPKGIEQLETIIKTK</sequence>
<evidence type="ECO:0000313" key="5">
    <source>
        <dbReference type="Proteomes" id="UP001595885"/>
    </source>
</evidence>
<reference evidence="5" key="1">
    <citation type="journal article" date="2019" name="Int. J. Syst. Evol. Microbiol.">
        <title>The Global Catalogue of Microorganisms (GCM) 10K type strain sequencing project: providing services to taxonomists for standard genome sequencing and annotation.</title>
        <authorList>
            <consortium name="The Broad Institute Genomics Platform"/>
            <consortium name="The Broad Institute Genome Sequencing Center for Infectious Disease"/>
            <person name="Wu L."/>
            <person name="Ma J."/>
        </authorList>
    </citation>
    <scope>NUCLEOTIDE SEQUENCE [LARGE SCALE GENOMIC DNA]</scope>
    <source>
        <strain evidence="5">CCUG 50349</strain>
    </source>
</reference>
<dbReference type="InterPro" id="IPR009057">
    <property type="entry name" value="Homeodomain-like_sf"/>
</dbReference>
<evidence type="ECO:0000256" key="2">
    <source>
        <dbReference type="PROSITE-ProRule" id="PRU00335"/>
    </source>
</evidence>
<protein>
    <submittedName>
        <fullName evidence="4">TetR/AcrR family transcriptional regulator</fullName>
    </submittedName>
</protein>
<dbReference type="Proteomes" id="UP001595885">
    <property type="component" value="Unassembled WGS sequence"/>
</dbReference>
<dbReference type="InterPro" id="IPR001647">
    <property type="entry name" value="HTH_TetR"/>
</dbReference>
<keyword evidence="5" id="KW-1185">Reference proteome</keyword>
<dbReference type="PRINTS" id="PR00455">
    <property type="entry name" value="HTHTETR"/>
</dbReference>
<feature type="domain" description="HTH tetR-type" evidence="3">
    <location>
        <begin position="1"/>
        <end position="59"/>
    </location>
</feature>
<dbReference type="PANTHER" id="PTHR43479">
    <property type="entry name" value="ACREF/ENVCD OPERON REPRESSOR-RELATED"/>
    <property type="match status" value="1"/>
</dbReference>
<dbReference type="InterPro" id="IPR050624">
    <property type="entry name" value="HTH-type_Tx_Regulator"/>
</dbReference>
<dbReference type="RefSeq" id="WP_379737707.1">
    <property type="nucleotide sequence ID" value="NZ_JBHSGW010000001.1"/>
</dbReference>
<dbReference type="Gene3D" id="1.10.357.10">
    <property type="entry name" value="Tetracycline Repressor, domain 2"/>
    <property type="match status" value="1"/>
</dbReference>
<dbReference type="Gene3D" id="1.10.10.60">
    <property type="entry name" value="Homeodomain-like"/>
    <property type="match status" value="1"/>
</dbReference>
<feature type="DNA-binding region" description="H-T-H motif" evidence="2">
    <location>
        <begin position="22"/>
        <end position="41"/>
    </location>
</feature>
<evidence type="ECO:0000256" key="1">
    <source>
        <dbReference type="ARBA" id="ARBA00023125"/>
    </source>
</evidence>
<proteinExistence type="predicted"/>
<dbReference type="InterPro" id="IPR036271">
    <property type="entry name" value="Tet_transcr_reg_TetR-rel_C_sf"/>
</dbReference>
<organism evidence="4 5">
    <name type="scientific">Flavobacterium ponti</name>
    <dbReference type="NCBI Taxonomy" id="665133"/>
    <lineage>
        <taxon>Bacteria</taxon>
        <taxon>Pseudomonadati</taxon>
        <taxon>Bacteroidota</taxon>
        <taxon>Flavobacteriia</taxon>
        <taxon>Flavobacteriales</taxon>
        <taxon>Flavobacteriaceae</taxon>
        <taxon>Flavobacterium</taxon>
    </lineage>
</organism>
<dbReference type="PROSITE" id="PS50977">
    <property type="entry name" value="HTH_TETR_2"/>
    <property type="match status" value="1"/>
</dbReference>
<dbReference type="PANTHER" id="PTHR43479:SF11">
    <property type="entry name" value="ACREF_ENVCD OPERON REPRESSOR-RELATED"/>
    <property type="match status" value="1"/>
</dbReference>
<accession>A0ABV9NZ60</accession>
<dbReference type="SUPFAM" id="SSF48498">
    <property type="entry name" value="Tetracyclin repressor-like, C-terminal domain"/>
    <property type="match status" value="1"/>
</dbReference>
<dbReference type="EMBL" id="JBHSGW010000001">
    <property type="protein sequence ID" value="MFC4738643.1"/>
    <property type="molecule type" value="Genomic_DNA"/>
</dbReference>
<evidence type="ECO:0000259" key="3">
    <source>
        <dbReference type="PROSITE" id="PS50977"/>
    </source>
</evidence>